<sequence length="308" mass="34194">MPAVQKLYDICKTTFTSSEKHPSAKAVQRVRSVIDKVKCTDVGLREGTLEEHERGFGFFGANGQGGRHSTMVARWAPPISYLHLHEDEQFSMGIFCLPTSAVIPLHNHPGMTVFSKLLYGSMHVKAYDWVLPGGDQELNASSSKARLAKLAVDHVLTAPCEAAILYPTSGGNLHAFTAITPCAVLDVLAPPYSAEGGRNCTYYRDLPYTIYSSCGSTLDQVEVDLDSANLAWLEEFQPPDDFVVQRGIYRGPKVVAWSILCIWLSVTRKFAYLRRLGLKPCFLPPEVQFYANIELHVTIEKFSICISF</sequence>
<comment type="caution">
    <text evidence="1">The sequence shown here is derived from an EMBL/GenBank/DDBJ whole genome shotgun (WGS) entry which is preliminary data.</text>
</comment>
<evidence type="ECO:0000313" key="2">
    <source>
        <dbReference type="Proteomes" id="UP001162992"/>
    </source>
</evidence>
<gene>
    <name evidence="1" type="ORF">O6H91_02G077200</name>
</gene>
<keyword evidence="2" id="KW-1185">Reference proteome</keyword>
<dbReference type="EMBL" id="CM055093">
    <property type="protein sequence ID" value="KAJ7565842.1"/>
    <property type="molecule type" value="Genomic_DNA"/>
</dbReference>
<protein>
    <submittedName>
        <fullName evidence="1">Uncharacterized protein</fullName>
    </submittedName>
</protein>
<reference evidence="2" key="1">
    <citation type="journal article" date="2024" name="Proc. Natl. Acad. Sci. U.S.A.">
        <title>Extraordinary preservation of gene collinearity over three hundred million years revealed in homosporous lycophytes.</title>
        <authorList>
            <person name="Li C."/>
            <person name="Wickell D."/>
            <person name="Kuo L.Y."/>
            <person name="Chen X."/>
            <person name="Nie B."/>
            <person name="Liao X."/>
            <person name="Peng D."/>
            <person name="Ji J."/>
            <person name="Jenkins J."/>
            <person name="Williams M."/>
            <person name="Shu S."/>
            <person name="Plott C."/>
            <person name="Barry K."/>
            <person name="Rajasekar S."/>
            <person name="Grimwood J."/>
            <person name="Han X."/>
            <person name="Sun S."/>
            <person name="Hou Z."/>
            <person name="He W."/>
            <person name="Dai G."/>
            <person name="Sun C."/>
            <person name="Schmutz J."/>
            <person name="Leebens-Mack J.H."/>
            <person name="Li F.W."/>
            <person name="Wang L."/>
        </authorList>
    </citation>
    <scope>NUCLEOTIDE SEQUENCE [LARGE SCALE GENOMIC DNA]</scope>
    <source>
        <strain evidence="2">cv. PW_Plant_1</strain>
    </source>
</reference>
<proteinExistence type="predicted"/>
<organism evidence="1 2">
    <name type="scientific">Diphasiastrum complanatum</name>
    <name type="common">Issler's clubmoss</name>
    <name type="synonym">Lycopodium complanatum</name>
    <dbReference type="NCBI Taxonomy" id="34168"/>
    <lineage>
        <taxon>Eukaryota</taxon>
        <taxon>Viridiplantae</taxon>
        <taxon>Streptophyta</taxon>
        <taxon>Embryophyta</taxon>
        <taxon>Tracheophyta</taxon>
        <taxon>Lycopodiopsida</taxon>
        <taxon>Lycopodiales</taxon>
        <taxon>Lycopodiaceae</taxon>
        <taxon>Lycopodioideae</taxon>
        <taxon>Diphasiastrum</taxon>
    </lineage>
</organism>
<dbReference type="Proteomes" id="UP001162992">
    <property type="component" value="Chromosome 2"/>
</dbReference>
<accession>A0ACC2EH70</accession>
<evidence type="ECO:0000313" key="1">
    <source>
        <dbReference type="EMBL" id="KAJ7565842.1"/>
    </source>
</evidence>
<name>A0ACC2EH70_DIPCM</name>